<dbReference type="Proteomes" id="UP000186594">
    <property type="component" value="Unassembled WGS sequence"/>
</dbReference>
<dbReference type="SUPFAM" id="SSF54928">
    <property type="entry name" value="RNA-binding domain, RBD"/>
    <property type="match status" value="1"/>
</dbReference>
<evidence type="ECO:0000313" key="8">
    <source>
        <dbReference type="EMBL" id="OLL23233.1"/>
    </source>
</evidence>
<dbReference type="CDD" id="cd12254">
    <property type="entry name" value="RRM_hnRNPH_ESRPs_RBM12_like"/>
    <property type="match status" value="1"/>
</dbReference>
<dbReference type="InterPro" id="IPR017907">
    <property type="entry name" value="Znf_RING_CS"/>
</dbReference>
<evidence type="ECO:0000256" key="4">
    <source>
        <dbReference type="PROSITE-ProRule" id="PRU00175"/>
    </source>
</evidence>
<keyword evidence="5" id="KW-0694">RNA-binding</keyword>
<evidence type="ECO:0000256" key="5">
    <source>
        <dbReference type="PROSITE-ProRule" id="PRU00176"/>
    </source>
</evidence>
<keyword evidence="1" id="KW-0479">Metal-binding</keyword>
<reference evidence="8 9" key="1">
    <citation type="submission" date="2016-04" db="EMBL/GenBank/DDBJ databases">
        <title>Evolutionary innovation and constraint leading to complex multicellularity in the Ascomycota.</title>
        <authorList>
            <person name="Cisse O."/>
            <person name="Nguyen A."/>
            <person name="Hewitt D.A."/>
            <person name="Jedd G."/>
            <person name="Stajich J.E."/>
        </authorList>
    </citation>
    <scope>NUCLEOTIDE SEQUENCE [LARGE SCALE GENOMIC DNA]</scope>
    <source>
        <strain evidence="8 9">DAH-3</strain>
    </source>
</reference>
<evidence type="ECO:0000256" key="1">
    <source>
        <dbReference type="ARBA" id="ARBA00022723"/>
    </source>
</evidence>
<dbReference type="PROSITE" id="PS50089">
    <property type="entry name" value="ZF_RING_2"/>
    <property type="match status" value="1"/>
</dbReference>
<evidence type="ECO:0000256" key="2">
    <source>
        <dbReference type="ARBA" id="ARBA00022771"/>
    </source>
</evidence>
<dbReference type="Gene3D" id="3.30.70.330">
    <property type="match status" value="1"/>
</dbReference>
<name>A0A1U7LKW2_NEOID</name>
<dbReference type="EMBL" id="LXFE01002040">
    <property type="protein sequence ID" value="OLL23233.1"/>
    <property type="molecule type" value="Genomic_DNA"/>
</dbReference>
<keyword evidence="3" id="KW-0862">Zinc</keyword>
<sequence>MLSPTLSVSYGHPRQQDFVIYDQSNGPSRILTSQQQRAINALAPELKLKPYQEDLENCSPGYTQLGRRHNQQNTGIIFGQSVNALNNAHDEILYTNPAKYTAVSTIRPPSESYDALQEGYLPRTSTPRLSVPPGFESSLMGGSPSNQCHQCAAGLSVMLLTPCGHRICQSCMRVLITRNLSSICSCTLCGEHISCFVSTGMQDLKAIPSPQAYTSDLTPPNNAYIPAINSVAISGKDKLPEYRQSANFQIDASSFIEHAEDLSHHNSFQELSQLAKPHDYIVVKISNIPWDSTIANVQEFLGKNCRLPPAAEHAQSIHITMDRMSGKTSSDCYVEFTSLSDAQRIVQRKHNRLLGSRNVSLSISTKEELMKIIFPKWRGDWRGVDPYVTPEIMAERHFAIPDAPFVTREELNSILVHAKIYRSPYSKKCPERPYESLVSIIFPWHQAEFYTAMQRDHLFEALKIGVESLRNHISKGNLPKLDRPLLERLVYSGLQNVVFTERQKLGLLQVARMRCPEDMLHLIAPPLMQNSSENPSDRENFQDSGLHLRALTATPQTRFALQPIISAPPGQIGTSPTPLNTSQQHLSELQLPAKAHQYIQPTCRPTQPLLERYVHQVSQEFVEPQRISMREAPKIQRQEIVLQQANTIHCLHNQELTARLLNPSTAKHYFPLLDLSKVNLDHLKVRAEELGIQCRTAVEIPVIKAKQSPNKAFMSAECSNLARKSRSFVELSKIV</sequence>
<dbReference type="AlphaFoldDB" id="A0A1U7LKW2"/>
<feature type="domain" description="RRM" evidence="7">
    <location>
        <begin position="281"/>
        <end position="366"/>
    </location>
</feature>
<keyword evidence="2 4" id="KW-0863">Zinc-finger</keyword>
<evidence type="ECO:0000313" key="9">
    <source>
        <dbReference type="Proteomes" id="UP000186594"/>
    </source>
</evidence>
<dbReference type="GO" id="GO:0003723">
    <property type="term" value="F:RNA binding"/>
    <property type="evidence" value="ECO:0007669"/>
    <property type="project" value="UniProtKB-UniRule"/>
</dbReference>
<dbReference type="SMART" id="SM00360">
    <property type="entry name" value="RRM"/>
    <property type="match status" value="1"/>
</dbReference>
<dbReference type="STRING" id="1198029.A0A1U7LKW2"/>
<dbReference type="GO" id="GO:0008270">
    <property type="term" value="F:zinc ion binding"/>
    <property type="evidence" value="ECO:0007669"/>
    <property type="project" value="UniProtKB-KW"/>
</dbReference>
<comment type="caution">
    <text evidence="8">The sequence shown here is derived from an EMBL/GenBank/DDBJ whole genome shotgun (WGS) entry which is preliminary data.</text>
</comment>
<organism evidence="8 9">
    <name type="scientific">Neolecta irregularis (strain DAH-3)</name>
    <dbReference type="NCBI Taxonomy" id="1198029"/>
    <lineage>
        <taxon>Eukaryota</taxon>
        <taxon>Fungi</taxon>
        <taxon>Dikarya</taxon>
        <taxon>Ascomycota</taxon>
        <taxon>Taphrinomycotina</taxon>
        <taxon>Neolectales</taxon>
        <taxon>Neolectaceae</taxon>
        <taxon>Neolecta</taxon>
    </lineage>
</organism>
<dbReference type="InterPro" id="IPR035979">
    <property type="entry name" value="RBD_domain_sf"/>
</dbReference>
<dbReference type="InterPro" id="IPR001841">
    <property type="entry name" value="Znf_RING"/>
</dbReference>
<evidence type="ECO:0000259" key="7">
    <source>
        <dbReference type="PROSITE" id="PS50102"/>
    </source>
</evidence>
<accession>A0A1U7LKW2</accession>
<dbReference type="InterPro" id="IPR000504">
    <property type="entry name" value="RRM_dom"/>
</dbReference>
<keyword evidence="9" id="KW-1185">Reference proteome</keyword>
<dbReference type="PROSITE" id="PS50102">
    <property type="entry name" value="RRM"/>
    <property type="match status" value="1"/>
</dbReference>
<dbReference type="PROSITE" id="PS00518">
    <property type="entry name" value="ZF_RING_1"/>
    <property type="match status" value="1"/>
</dbReference>
<protein>
    <submittedName>
        <fullName evidence="8">Epithelial splicing regulatory protein 1</fullName>
    </submittedName>
</protein>
<dbReference type="OrthoDB" id="336240at2759"/>
<gene>
    <name evidence="8" type="ORF">NEOLI_002275</name>
</gene>
<feature type="domain" description="RING-type" evidence="6">
    <location>
        <begin position="148"/>
        <end position="189"/>
    </location>
</feature>
<evidence type="ECO:0000259" key="6">
    <source>
        <dbReference type="PROSITE" id="PS50089"/>
    </source>
</evidence>
<proteinExistence type="predicted"/>
<dbReference type="InterPro" id="IPR012677">
    <property type="entry name" value="Nucleotide-bd_a/b_plait_sf"/>
</dbReference>
<evidence type="ECO:0000256" key="3">
    <source>
        <dbReference type="ARBA" id="ARBA00022833"/>
    </source>
</evidence>